<keyword evidence="3" id="KW-1185">Reference proteome</keyword>
<dbReference type="Pfam" id="PF01527">
    <property type="entry name" value="HTH_Tnp_1"/>
    <property type="match status" value="1"/>
</dbReference>
<dbReference type="SUPFAM" id="SSF46689">
    <property type="entry name" value="Homeodomain-like"/>
    <property type="match status" value="1"/>
</dbReference>
<dbReference type="InterPro" id="IPR009057">
    <property type="entry name" value="Homeodomain-like_sf"/>
</dbReference>
<protein>
    <submittedName>
        <fullName evidence="2">Transposase</fullName>
    </submittedName>
</protein>
<sequence>MTKPVFDDEFKQGVVDYANQHPEESKVSIAKSFGIADSTIHKWIKDANKNSNKIESRGSGNFSSDEAKEIARLRKELKDTQDALEVLKKAIGILGK</sequence>
<feature type="coiled-coil region" evidence="1">
    <location>
        <begin position="63"/>
        <end position="90"/>
    </location>
</feature>
<dbReference type="Gene3D" id="1.10.10.60">
    <property type="entry name" value="Homeodomain-like"/>
    <property type="match status" value="1"/>
</dbReference>
<comment type="caution">
    <text evidence="2">The sequence shown here is derived from an EMBL/GenBank/DDBJ whole genome shotgun (WGS) entry which is preliminary data.</text>
</comment>
<accession>A0A2T3FXV5</accession>
<dbReference type="RefSeq" id="WP_107030141.1">
    <property type="nucleotide sequence ID" value="NZ_JADPGY010000017.1"/>
</dbReference>
<dbReference type="AlphaFoldDB" id="A0A2T3FXV5"/>
<dbReference type="GO" id="GO:0006313">
    <property type="term" value="P:DNA transposition"/>
    <property type="evidence" value="ECO:0007669"/>
    <property type="project" value="InterPro"/>
</dbReference>
<dbReference type="InterPro" id="IPR002514">
    <property type="entry name" value="Transposase_8"/>
</dbReference>
<dbReference type="EMBL" id="PYLQ01000013">
    <property type="protein sequence ID" value="PST40134.1"/>
    <property type="molecule type" value="Genomic_DNA"/>
</dbReference>
<evidence type="ECO:0000256" key="1">
    <source>
        <dbReference type="SAM" id="Coils"/>
    </source>
</evidence>
<reference evidence="2 3" key="1">
    <citation type="journal article" date="2019" name="Int. J. Syst. Evol. Microbiol.">
        <title>Faecalibacillus intestinalis gen. nov., sp. nov. and Faecalibacillus faecis sp. nov., isolated from human faeces.</title>
        <authorList>
            <person name="Seo B."/>
            <person name="Jeon K."/>
            <person name="Baek I."/>
            <person name="Lee Y.M."/>
            <person name="Baek K."/>
            <person name="Ko G."/>
        </authorList>
    </citation>
    <scope>NUCLEOTIDE SEQUENCE [LARGE SCALE GENOMIC DNA]</scope>
    <source>
        <strain evidence="2 3">SNUG30099</strain>
    </source>
</reference>
<proteinExistence type="predicted"/>
<dbReference type="GO" id="GO:0004803">
    <property type="term" value="F:transposase activity"/>
    <property type="evidence" value="ECO:0007669"/>
    <property type="project" value="InterPro"/>
</dbReference>
<dbReference type="GO" id="GO:0003677">
    <property type="term" value="F:DNA binding"/>
    <property type="evidence" value="ECO:0007669"/>
    <property type="project" value="InterPro"/>
</dbReference>
<gene>
    <name evidence="2" type="ORF">C7U54_09555</name>
</gene>
<evidence type="ECO:0000313" key="2">
    <source>
        <dbReference type="EMBL" id="PST40134.1"/>
    </source>
</evidence>
<name>A0A2T3FXV5_9FIRM</name>
<organism evidence="2 3">
    <name type="scientific">Faecalibacillus intestinalis</name>
    <dbReference type="NCBI Taxonomy" id="1982626"/>
    <lineage>
        <taxon>Bacteria</taxon>
        <taxon>Bacillati</taxon>
        <taxon>Bacillota</taxon>
        <taxon>Erysipelotrichia</taxon>
        <taxon>Erysipelotrichales</taxon>
        <taxon>Coprobacillaceae</taxon>
        <taxon>Faecalibacillus</taxon>
    </lineage>
</organism>
<evidence type="ECO:0000313" key="3">
    <source>
        <dbReference type="Proteomes" id="UP000240974"/>
    </source>
</evidence>
<keyword evidence="1" id="KW-0175">Coiled coil</keyword>
<dbReference type="Proteomes" id="UP000240974">
    <property type="component" value="Unassembled WGS sequence"/>
</dbReference>